<evidence type="ECO:0000256" key="9">
    <source>
        <dbReference type="SAM" id="Phobius"/>
    </source>
</evidence>
<organism evidence="11">
    <name type="scientific">Plagiorhynchus transversus</name>
    <dbReference type="NCBI Taxonomy" id="1795586"/>
    <lineage>
        <taxon>Eukaryota</taxon>
        <taxon>Metazoa</taxon>
        <taxon>Spiralia</taxon>
        <taxon>Lophotrochozoa</taxon>
        <taxon>Acanthocephala</taxon>
        <taxon>Palaeacanthocephala</taxon>
        <taxon>Polymorphida</taxon>
        <taxon>Plagiorhynchidae</taxon>
        <taxon>Plagiorhynchus</taxon>
    </lineage>
</organism>
<evidence type="ECO:0000256" key="2">
    <source>
        <dbReference type="ARBA" id="ARBA00010581"/>
    </source>
</evidence>
<evidence type="ECO:0000256" key="7">
    <source>
        <dbReference type="ARBA" id="ARBA00023136"/>
    </source>
</evidence>
<dbReference type="GO" id="GO:0016020">
    <property type="term" value="C:membrane"/>
    <property type="evidence" value="ECO:0007669"/>
    <property type="project" value="UniProtKB-SubCell"/>
</dbReference>
<dbReference type="Gene3D" id="1.20.120.80">
    <property type="entry name" value="Cytochrome c oxidase, subunit III, four-helix bundle"/>
    <property type="match status" value="1"/>
</dbReference>
<comment type="similarity">
    <text evidence="2 8">Belongs to the cytochrome c oxidase subunit 3 family.</text>
</comment>
<feature type="transmembrane region" description="Helical" evidence="9">
    <location>
        <begin position="223"/>
        <end position="244"/>
    </location>
</feature>
<dbReference type="RefSeq" id="YP_009241152.1">
    <property type="nucleotide sequence ID" value="NC_029767.1"/>
</dbReference>
<feature type="transmembrane region" description="Helical" evidence="9">
    <location>
        <begin position="168"/>
        <end position="185"/>
    </location>
</feature>
<dbReference type="CDD" id="cd01665">
    <property type="entry name" value="Cyt_c_Oxidase_III"/>
    <property type="match status" value="1"/>
</dbReference>
<comment type="function">
    <text evidence="8">Component of the cytochrome c oxidase, the last enzyme in the mitochondrial electron transport chain which drives oxidative phosphorylation. The respiratory chain contains 3 multisubunit complexes succinate dehydrogenase (complex II, CII), ubiquinol-cytochrome c oxidoreductase (cytochrome b-c1 complex, complex III, CIII) and cytochrome c oxidase (complex IV, CIV), that cooperate to transfer electrons derived from NADH and succinate to molecular oxygen, creating an electrochemical gradient over the inner membrane that drives transmembrane transport and the ATP synthase. Cytochrome c oxidase is the component of the respiratory chain that catalyzes the reduction of oxygen to water. Electrons originating from reduced cytochrome c in the intermembrane space (IMS) are transferred via the dinuclear copper A center (CU(A)) of subunit 2 and heme A of subunit 1 to the active site in subunit 1, a binuclear center (BNC) formed by heme A3 and copper B (CU(B)). The BNC reduces molecular oxygen to 2 water molecules using 4 electrons from cytochrome c in the IMS and 4 protons from the mitochondrial matrix.</text>
</comment>
<dbReference type="SUPFAM" id="SSF81452">
    <property type="entry name" value="Cytochrome c oxidase subunit III-like"/>
    <property type="match status" value="1"/>
</dbReference>
<evidence type="ECO:0000256" key="3">
    <source>
        <dbReference type="ARBA" id="ARBA00015944"/>
    </source>
</evidence>
<protein>
    <recommendedName>
        <fullName evidence="3 8">Cytochrome c oxidase subunit 3</fullName>
    </recommendedName>
</protein>
<feature type="non-terminal residue" evidence="11">
    <location>
        <position position="1"/>
    </location>
</feature>
<dbReference type="InterPro" id="IPR000298">
    <property type="entry name" value="Cyt_c_oxidase-like_su3"/>
</dbReference>
<evidence type="ECO:0000256" key="6">
    <source>
        <dbReference type="ARBA" id="ARBA00022989"/>
    </source>
</evidence>
<dbReference type="GeneID" id="27111624"/>
<keyword evidence="6 9" id="KW-1133">Transmembrane helix</keyword>
<proteinExistence type="inferred from homology"/>
<keyword evidence="4 8" id="KW-0812">Transmembrane</keyword>
<evidence type="ECO:0000259" key="10">
    <source>
        <dbReference type="PROSITE" id="PS50253"/>
    </source>
</evidence>
<dbReference type="GO" id="GO:0019646">
    <property type="term" value="P:aerobic electron transport chain"/>
    <property type="evidence" value="ECO:0007669"/>
    <property type="project" value="InterPro"/>
</dbReference>
<comment type="subcellular location">
    <subcellularLocation>
        <location evidence="1">Membrane</location>
        <topology evidence="1">Multi-pass membrane protein</topology>
    </subcellularLocation>
</comment>
<dbReference type="AlphaFoldDB" id="A0A140E9N4"/>
<feature type="transmembrane region" description="Helical" evidence="9">
    <location>
        <begin position="7"/>
        <end position="29"/>
    </location>
</feature>
<feature type="transmembrane region" description="Helical" evidence="9">
    <location>
        <begin position="143"/>
        <end position="162"/>
    </location>
</feature>
<dbReference type="InterPro" id="IPR033945">
    <property type="entry name" value="Cyt_c_oxase_su3_dom"/>
</dbReference>
<sequence>SSCRGGVVSMISVWPGVASLSVVGLILGWLGDVSWLIKFMLGVFVMAFLGWVVEDQINVSNIGMCSREGDSGVQIGVGLFIFSESMLFGSLLGSAMYTAADWDAAVSITLQEVPVLMSMVLLSSGVVITVAHQSLISGNVSGAGVWLGATLVLGGIFILIQMEEWGGNWFSVGSGLSGSVFYLITGFHGLHVIVGCWFILLLWVLFGFAGLGVLSWWKVEGAIWYWHFVDVVWLFVLVMVYWYLM</sequence>
<gene>
    <name evidence="11" type="primary">COX3</name>
</gene>
<evidence type="ECO:0000313" key="11">
    <source>
        <dbReference type="EMBL" id="AMK97085.1"/>
    </source>
</evidence>
<evidence type="ECO:0000256" key="5">
    <source>
        <dbReference type="ARBA" id="ARBA00022967"/>
    </source>
</evidence>
<dbReference type="GO" id="GO:0004129">
    <property type="term" value="F:cytochrome-c oxidase activity"/>
    <property type="evidence" value="ECO:0007669"/>
    <property type="project" value="InterPro"/>
</dbReference>
<keyword evidence="5" id="KW-1278">Translocase</keyword>
<dbReference type="InterPro" id="IPR035973">
    <property type="entry name" value="Cyt_c_oxidase_su3-like_sf"/>
</dbReference>
<feature type="transmembrane region" description="Helical" evidence="9">
    <location>
        <begin position="113"/>
        <end position="131"/>
    </location>
</feature>
<dbReference type="Pfam" id="PF00510">
    <property type="entry name" value="COX3"/>
    <property type="match status" value="1"/>
</dbReference>
<dbReference type="PANTHER" id="PTHR11403">
    <property type="entry name" value="CYTOCHROME C OXIDASE SUBUNIT III"/>
    <property type="match status" value="1"/>
</dbReference>
<feature type="transmembrane region" description="Helical" evidence="9">
    <location>
        <begin position="73"/>
        <end position="93"/>
    </location>
</feature>
<keyword evidence="8 11" id="KW-0496">Mitochondrion</keyword>
<reference evidence="11" key="1">
    <citation type="journal article" date="2016" name="Zool. Scr.">
        <title>Mitogenomic phylogeny of Acanthocephala reveals novel Class relationships.</title>
        <authorList>
            <person name="Gazi M."/>
            <person name="Kim J."/>
            <person name="Garcia-Varela M."/>
            <person name="Park C."/>
            <person name="Littlewood D.J."/>
            <person name="Park J.-K."/>
        </authorList>
    </citation>
    <scope>NUCLEOTIDE SEQUENCE</scope>
</reference>
<evidence type="ECO:0000256" key="1">
    <source>
        <dbReference type="ARBA" id="ARBA00004141"/>
    </source>
</evidence>
<feature type="transmembrane region" description="Helical" evidence="9">
    <location>
        <begin position="35"/>
        <end position="53"/>
    </location>
</feature>
<accession>A0A140E9N4</accession>
<dbReference type="CTD" id="4514"/>
<geneLocation type="mitochondrion" evidence="11"/>
<dbReference type="PANTHER" id="PTHR11403:SF7">
    <property type="entry name" value="CYTOCHROME C OXIDASE SUBUNIT 3"/>
    <property type="match status" value="1"/>
</dbReference>
<evidence type="ECO:0000256" key="4">
    <source>
        <dbReference type="ARBA" id="ARBA00022692"/>
    </source>
</evidence>
<dbReference type="InterPro" id="IPR013833">
    <property type="entry name" value="Cyt_c_oxidase_su3_a-hlx"/>
</dbReference>
<dbReference type="InterPro" id="IPR024791">
    <property type="entry name" value="Cyt_c/ubiquinol_Oxase_su3"/>
</dbReference>
<dbReference type="EMBL" id="KT447549">
    <property type="protein sequence ID" value="AMK97085.1"/>
    <property type="molecule type" value="Genomic_DNA"/>
</dbReference>
<keyword evidence="7 9" id="KW-0472">Membrane</keyword>
<evidence type="ECO:0000256" key="8">
    <source>
        <dbReference type="RuleBase" id="RU003375"/>
    </source>
</evidence>
<name>A0A140E9N4_9BILA</name>
<feature type="transmembrane region" description="Helical" evidence="9">
    <location>
        <begin position="192"/>
        <end position="217"/>
    </location>
</feature>
<feature type="domain" description="Heme-copper oxidase subunit III family profile" evidence="10">
    <location>
        <begin position="12"/>
        <end position="245"/>
    </location>
</feature>
<dbReference type="PROSITE" id="PS50253">
    <property type="entry name" value="COX3"/>
    <property type="match status" value="1"/>
</dbReference>